<feature type="region of interest" description="Disordered" evidence="1">
    <location>
        <begin position="49"/>
        <end position="74"/>
    </location>
</feature>
<reference evidence="2 3" key="1">
    <citation type="journal article" date="2007" name="Science">
        <title>The Chlamydomonas genome reveals the evolution of key animal and plant functions.</title>
        <authorList>
            <person name="Merchant S.S."/>
            <person name="Prochnik S.E."/>
            <person name="Vallon O."/>
            <person name="Harris E.H."/>
            <person name="Karpowicz S.J."/>
            <person name="Witman G.B."/>
            <person name="Terry A."/>
            <person name="Salamov A."/>
            <person name="Fritz-Laylin L.K."/>
            <person name="Marechal-Drouard L."/>
            <person name="Marshall W.F."/>
            <person name="Qu L.H."/>
            <person name="Nelson D.R."/>
            <person name="Sanderfoot A.A."/>
            <person name="Spalding M.H."/>
            <person name="Kapitonov V.V."/>
            <person name="Ren Q."/>
            <person name="Ferris P."/>
            <person name="Lindquist E."/>
            <person name="Shapiro H."/>
            <person name="Lucas S.M."/>
            <person name="Grimwood J."/>
            <person name="Schmutz J."/>
            <person name="Cardol P."/>
            <person name="Cerutti H."/>
            <person name="Chanfreau G."/>
            <person name="Chen C.L."/>
            <person name="Cognat V."/>
            <person name="Croft M.T."/>
            <person name="Dent R."/>
            <person name="Dutcher S."/>
            <person name="Fernandez E."/>
            <person name="Fukuzawa H."/>
            <person name="Gonzalez-Ballester D."/>
            <person name="Gonzalez-Halphen D."/>
            <person name="Hallmann A."/>
            <person name="Hanikenne M."/>
            <person name="Hippler M."/>
            <person name="Inwood W."/>
            <person name="Jabbari K."/>
            <person name="Kalanon M."/>
            <person name="Kuras R."/>
            <person name="Lefebvre P.A."/>
            <person name="Lemaire S.D."/>
            <person name="Lobanov A.V."/>
            <person name="Lohr M."/>
            <person name="Manuell A."/>
            <person name="Meier I."/>
            <person name="Mets L."/>
            <person name="Mittag M."/>
            <person name="Mittelmeier T."/>
            <person name="Moroney J.V."/>
            <person name="Moseley J."/>
            <person name="Napoli C."/>
            <person name="Nedelcu A.M."/>
            <person name="Niyogi K."/>
            <person name="Novoselov S.V."/>
            <person name="Paulsen I.T."/>
            <person name="Pazour G."/>
            <person name="Purton S."/>
            <person name="Ral J.P."/>
            <person name="Riano-Pachon D.M."/>
            <person name="Riekhof W."/>
            <person name="Rymarquis L."/>
            <person name="Schroda M."/>
            <person name="Stern D."/>
            <person name="Umen J."/>
            <person name="Willows R."/>
            <person name="Wilson N."/>
            <person name="Zimmer S.L."/>
            <person name="Allmer J."/>
            <person name="Balk J."/>
            <person name="Bisova K."/>
            <person name="Chen C.J."/>
            <person name="Elias M."/>
            <person name="Gendler K."/>
            <person name="Hauser C."/>
            <person name="Lamb M.R."/>
            <person name="Ledford H."/>
            <person name="Long J.C."/>
            <person name="Minagawa J."/>
            <person name="Page M.D."/>
            <person name="Pan J."/>
            <person name="Pootakham W."/>
            <person name="Roje S."/>
            <person name="Rose A."/>
            <person name="Stahlberg E."/>
            <person name="Terauchi A.M."/>
            <person name="Yang P."/>
            <person name="Ball S."/>
            <person name="Bowler C."/>
            <person name="Dieckmann C.L."/>
            <person name="Gladyshev V.N."/>
            <person name="Green P."/>
            <person name="Jorgensen R."/>
            <person name="Mayfield S."/>
            <person name="Mueller-Roeber B."/>
            <person name="Rajamani S."/>
            <person name="Sayre R.T."/>
            <person name="Brokstein P."/>
            <person name="Dubchak I."/>
            <person name="Goodstein D."/>
            <person name="Hornick L."/>
            <person name="Huang Y.W."/>
            <person name="Jhaveri J."/>
            <person name="Luo Y."/>
            <person name="Martinez D."/>
            <person name="Ngau W.C."/>
            <person name="Otillar B."/>
            <person name="Poliakov A."/>
            <person name="Porter A."/>
            <person name="Szajkowski L."/>
            <person name="Werner G."/>
            <person name="Zhou K."/>
            <person name="Grigoriev I.V."/>
            <person name="Rokhsar D.S."/>
            <person name="Grossman A.R."/>
        </authorList>
    </citation>
    <scope>NUCLEOTIDE SEQUENCE [LARGE SCALE GENOMIC DNA]</scope>
    <source>
        <strain evidence="3">CC-503</strain>
        <strain evidence="2">CC-503 cw92 mt+</strain>
    </source>
</reference>
<reference evidence="2" key="2">
    <citation type="submission" date="2017-07" db="EMBL/GenBank/DDBJ databases">
        <title>WGS assembly of Chlamydomonas reinhardtii.</title>
        <authorList>
            <consortium name="Chlamydomonas Annotation Team"/>
            <consortium name="JGI Annotation Team"/>
            <person name="Merchant S.S."/>
            <person name="Prochnik S.E."/>
            <person name="Vallon O."/>
            <person name="Harris E.H."/>
            <person name="Karpowicz S.J."/>
            <person name="Witman G.B."/>
            <person name="Terry A."/>
            <person name="Salamov A."/>
            <person name="Fritz-Laylin L.K."/>
            <person name="Marechal-Drouard L."/>
            <person name="Marshall W.F."/>
            <person name="Qu L.H."/>
            <person name="Nelson D.R."/>
            <person name="Sanderfoot A.A."/>
            <person name="Spalding M.H."/>
            <person name="Kapitonov V.V."/>
            <person name="Ren Q."/>
            <person name="Ferris P."/>
            <person name="Lindquist E."/>
            <person name="Shapiro H."/>
            <person name="Lucas S.M."/>
            <person name="Grimwood J."/>
            <person name="Schmutz J."/>
            <person name="Grigoriev I.V."/>
            <person name="Rokhsar D.S."/>
        </authorList>
    </citation>
    <scope>NUCLEOTIDE SEQUENCE</scope>
    <source>
        <strain evidence="2">CC-503 cw92 mt+</strain>
    </source>
</reference>
<evidence type="ECO:0000313" key="3">
    <source>
        <dbReference type="Proteomes" id="UP000006906"/>
    </source>
</evidence>
<dbReference type="KEGG" id="cre:CHLRE_02g144606v5"/>
<dbReference type="EMBL" id="CM008963">
    <property type="protein sequence ID" value="PNW87466.1"/>
    <property type="molecule type" value="Genomic_DNA"/>
</dbReference>
<dbReference type="EMBL" id="CM008963">
    <property type="protein sequence ID" value="PNW87465.1"/>
    <property type="molecule type" value="Genomic_DNA"/>
</dbReference>
<dbReference type="AlphaFoldDB" id="A0A2K3E3T8"/>
<organism evidence="2 3">
    <name type="scientific">Chlamydomonas reinhardtii</name>
    <name type="common">Chlamydomonas smithii</name>
    <dbReference type="NCBI Taxonomy" id="3055"/>
    <lineage>
        <taxon>Eukaryota</taxon>
        <taxon>Viridiplantae</taxon>
        <taxon>Chlorophyta</taxon>
        <taxon>core chlorophytes</taxon>
        <taxon>Chlorophyceae</taxon>
        <taxon>CS clade</taxon>
        <taxon>Chlamydomonadales</taxon>
        <taxon>Chlamydomonadaceae</taxon>
        <taxon>Chlamydomonas</taxon>
    </lineage>
</organism>
<dbReference type="RefSeq" id="XP_042927748.1">
    <property type="nucleotide sequence ID" value="XM_043060285.1"/>
</dbReference>
<dbReference type="RefSeq" id="XP_042927747.1">
    <property type="nucleotide sequence ID" value="XM_043060286.1"/>
</dbReference>
<dbReference type="Gramene" id="PNW87465">
    <property type="protein sequence ID" value="PNW87465"/>
    <property type="gene ID" value="CHLRE_02g144606v5"/>
</dbReference>
<gene>
    <name evidence="2" type="ORF">CHLRE_02g144606v5</name>
</gene>
<accession>A0A2K3E3T8</accession>
<dbReference type="GeneID" id="66052636"/>
<feature type="compositionally biased region" description="Low complexity" evidence="1">
    <location>
        <begin position="52"/>
        <end position="66"/>
    </location>
</feature>
<proteinExistence type="predicted"/>
<keyword evidence="3" id="KW-1185">Reference proteome</keyword>
<evidence type="ECO:0000256" key="1">
    <source>
        <dbReference type="SAM" id="MobiDB-lite"/>
    </source>
</evidence>
<evidence type="ECO:0000313" key="2">
    <source>
        <dbReference type="EMBL" id="PNW87465.1"/>
    </source>
</evidence>
<dbReference type="Proteomes" id="UP000006906">
    <property type="component" value="Chromosome 2"/>
</dbReference>
<sequence>MCGIRGLRQAGPGAGVNHTGEPPLVGNLMPVAAGRAEVLDGLRRLLESLGSPAAPTPRRLGARAPGGAAGGAAT</sequence>
<dbReference type="Gramene" id="PNW87466">
    <property type="protein sequence ID" value="PNW87466"/>
    <property type="gene ID" value="CHLRE_02g144606v5"/>
</dbReference>
<name>A0A2K3E3T8_CHLRE</name>
<protein>
    <submittedName>
        <fullName evidence="2">Uncharacterized protein</fullName>
    </submittedName>
</protein>
<feature type="region of interest" description="Disordered" evidence="1">
    <location>
        <begin position="1"/>
        <end position="23"/>
    </location>
</feature>